<reference evidence="3 4" key="1">
    <citation type="submission" date="2024-10" db="EMBL/GenBank/DDBJ databases">
        <authorList>
            <person name="Yang X.-N."/>
        </authorList>
    </citation>
    <scope>NUCLEOTIDE SEQUENCE [LARGE SCALE GENOMIC DNA]</scope>
    <source>
        <strain evidence="3 4">CAU 1059</strain>
    </source>
</reference>
<dbReference type="Gene3D" id="1.10.8.80">
    <property type="entry name" value="Magnesium chelatase subunit I, C-Terminal domain"/>
    <property type="match status" value="1"/>
</dbReference>
<dbReference type="PROSITE" id="PS50234">
    <property type="entry name" value="VWFA"/>
    <property type="match status" value="1"/>
</dbReference>
<dbReference type="Pfam" id="PF17863">
    <property type="entry name" value="AAA_lid_2"/>
    <property type="match status" value="1"/>
</dbReference>
<dbReference type="Pfam" id="PF13519">
    <property type="entry name" value="VWA_2"/>
    <property type="match status" value="1"/>
</dbReference>
<dbReference type="EMBL" id="JBIHMM010000001">
    <property type="protein sequence ID" value="MFH0252379.1"/>
    <property type="molecule type" value="Genomic_DNA"/>
</dbReference>
<feature type="region of interest" description="Disordered" evidence="1">
    <location>
        <begin position="292"/>
        <end position="315"/>
    </location>
</feature>
<name>A0ABW7I3F5_9RHOB</name>
<comment type="caution">
    <text evidence="3">The sequence shown here is derived from an EMBL/GenBank/DDBJ whole genome shotgun (WGS) entry which is preliminary data.</text>
</comment>
<accession>A0ABW7I3F5</accession>
<dbReference type="NCBIfam" id="NF009943">
    <property type="entry name" value="PRK13406.1"/>
    <property type="match status" value="1"/>
</dbReference>
<keyword evidence="3" id="KW-0436">Ligase</keyword>
<protein>
    <submittedName>
        <fullName evidence="3">Magnesium chelatase subunit D</fullName>
        <ecNumber evidence="3">6.6.1.1</ecNumber>
    </submittedName>
</protein>
<dbReference type="SMART" id="SM00327">
    <property type="entry name" value="VWA"/>
    <property type="match status" value="1"/>
</dbReference>
<evidence type="ECO:0000259" key="2">
    <source>
        <dbReference type="PROSITE" id="PS50234"/>
    </source>
</evidence>
<evidence type="ECO:0000313" key="4">
    <source>
        <dbReference type="Proteomes" id="UP001607157"/>
    </source>
</evidence>
<sequence>MDPAPHPGWIRAMTALRLIALDPGGLGGILLRARAGPARDAFLKALTAYPRPAARLHPAMGDDALFGGLDLEATLGSGRPTAHAGLADHDGPLILPMAERASPQLAARLAGVMDASRAHPLIALDEGADADEAAPPALADRLAFHLDLGDLALADIGALPRLRAPRGVPRITEAGIEQIAMLAEALGVSSPRAACLAMRAACAHAALEGRDHLGAEDIEAAAALVLIPRATRVPAPPEEETQQADTPPEPPENEGRDGVPEDALPEDMLIEAVRALLPEDILARIAAGKARRAAGAGTGDARKGNRRGRPIPSRRGRLGGAARLDLVATLRAAAPWQKIRRESRPERAGIEIRAADIHLRRYEQRSDRLLIFAVDASGSAAMTRLAEAKGAVELMLGAAYARRDHVALIGFRGQEAELLLPPTRSLLRTKRQLASLPGGGATPLALGLRAALELARSARQRGMTPTLALLTDGRANIALDGAPDRARAAHDAAEMAAALRASATGAIVIDMGARPEPTLEALAAAMNGRYIALPRADARKVSAAVSSALDG</sequence>
<dbReference type="PANTHER" id="PTHR43473">
    <property type="entry name" value="MAGNESIUM-CHELATASE SUBUNIT CHLD, CHLOROPLASTIC"/>
    <property type="match status" value="1"/>
</dbReference>
<proteinExistence type="predicted"/>
<gene>
    <name evidence="3" type="ORF">ACGRVM_00610</name>
</gene>
<dbReference type="SUPFAM" id="SSF53300">
    <property type="entry name" value="vWA-like"/>
    <property type="match status" value="1"/>
</dbReference>
<evidence type="ECO:0000256" key="1">
    <source>
        <dbReference type="SAM" id="MobiDB-lite"/>
    </source>
</evidence>
<feature type="region of interest" description="Disordered" evidence="1">
    <location>
        <begin position="233"/>
        <end position="262"/>
    </location>
</feature>
<dbReference type="InterPro" id="IPR041628">
    <property type="entry name" value="ChlI/MoxR_AAA_lid"/>
</dbReference>
<dbReference type="RefSeq" id="WP_377169736.1">
    <property type="nucleotide sequence ID" value="NZ_JBHTJC010000001.1"/>
</dbReference>
<dbReference type="InterPro" id="IPR036465">
    <property type="entry name" value="vWFA_dom_sf"/>
</dbReference>
<dbReference type="Gene3D" id="3.40.50.410">
    <property type="entry name" value="von Willebrand factor, type A domain"/>
    <property type="match status" value="1"/>
</dbReference>
<feature type="domain" description="VWFA" evidence="2">
    <location>
        <begin position="369"/>
        <end position="549"/>
    </location>
</feature>
<dbReference type="GO" id="GO:0016851">
    <property type="term" value="F:magnesium chelatase activity"/>
    <property type="evidence" value="ECO:0007669"/>
    <property type="project" value="UniProtKB-EC"/>
</dbReference>
<dbReference type="InterPro" id="IPR002035">
    <property type="entry name" value="VWF_A"/>
</dbReference>
<dbReference type="EC" id="6.6.1.1" evidence="3"/>
<dbReference type="SUPFAM" id="SSF52540">
    <property type="entry name" value="P-loop containing nucleoside triphosphate hydrolases"/>
    <property type="match status" value="1"/>
</dbReference>
<dbReference type="PANTHER" id="PTHR43473:SF2">
    <property type="entry name" value="MAGNESIUM-CHELATASE SUBUNIT CHLD, CHLOROPLASTIC"/>
    <property type="match status" value="1"/>
</dbReference>
<keyword evidence="4" id="KW-1185">Reference proteome</keyword>
<evidence type="ECO:0000313" key="3">
    <source>
        <dbReference type="EMBL" id="MFH0252379.1"/>
    </source>
</evidence>
<feature type="compositionally biased region" description="Basic residues" evidence="1">
    <location>
        <begin position="304"/>
        <end position="315"/>
    </location>
</feature>
<dbReference type="InterPro" id="IPR027417">
    <property type="entry name" value="P-loop_NTPase"/>
</dbReference>
<organism evidence="3 4">
    <name type="scientific">Roseovarius aquimarinus</name>
    <dbReference type="NCBI Taxonomy" id="1229156"/>
    <lineage>
        <taxon>Bacteria</taxon>
        <taxon>Pseudomonadati</taxon>
        <taxon>Pseudomonadota</taxon>
        <taxon>Alphaproteobacteria</taxon>
        <taxon>Rhodobacterales</taxon>
        <taxon>Roseobacteraceae</taxon>
        <taxon>Roseovarius</taxon>
    </lineage>
</organism>
<dbReference type="Proteomes" id="UP001607157">
    <property type="component" value="Unassembled WGS sequence"/>
</dbReference>